<evidence type="ECO:0000313" key="1">
    <source>
        <dbReference type="EMBL" id="CAG8586658.1"/>
    </source>
</evidence>
<proteinExistence type="predicted"/>
<organism evidence="1 2">
    <name type="scientific">Dentiscutata heterogama</name>
    <dbReference type="NCBI Taxonomy" id="1316150"/>
    <lineage>
        <taxon>Eukaryota</taxon>
        <taxon>Fungi</taxon>
        <taxon>Fungi incertae sedis</taxon>
        <taxon>Mucoromycota</taxon>
        <taxon>Glomeromycotina</taxon>
        <taxon>Glomeromycetes</taxon>
        <taxon>Diversisporales</taxon>
        <taxon>Gigasporaceae</taxon>
        <taxon>Dentiscutata</taxon>
    </lineage>
</organism>
<reference evidence="1" key="1">
    <citation type="submission" date="2021-06" db="EMBL/GenBank/DDBJ databases">
        <authorList>
            <person name="Kallberg Y."/>
            <person name="Tangrot J."/>
            <person name="Rosling A."/>
        </authorList>
    </citation>
    <scope>NUCLEOTIDE SEQUENCE</scope>
    <source>
        <strain evidence="1">IL203A</strain>
    </source>
</reference>
<feature type="non-terminal residue" evidence="1">
    <location>
        <position position="94"/>
    </location>
</feature>
<accession>A0ACA9MFR5</accession>
<evidence type="ECO:0000313" key="2">
    <source>
        <dbReference type="Proteomes" id="UP000789702"/>
    </source>
</evidence>
<name>A0ACA9MFR5_9GLOM</name>
<gene>
    <name evidence="1" type="ORF">DHETER_LOCUS6693</name>
</gene>
<keyword evidence="2" id="KW-1185">Reference proteome</keyword>
<comment type="caution">
    <text evidence="1">The sequence shown here is derived from an EMBL/GenBank/DDBJ whole genome shotgun (WGS) entry which is preliminary data.</text>
</comment>
<sequence>MPTCSTCGSIRSSEEFILNGSNYKTCNKCRFARSKKKSESASSSNIENNSIEIIPIQEVSHSNIENNSIEIIPIQEVSSSNIENNFIEIISIQE</sequence>
<dbReference type="Proteomes" id="UP000789702">
    <property type="component" value="Unassembled WGS sequence"/>
</dbReference>
<dbReference type="EMBL" id="CAJVPU010008687">
    <property type="protein sequence ID" value="CAG8586658.1"/>
    <property type="molecule type" value="Genomic_DNA"/>
</dbReference>
<protein>
    <submittedName>
        <fullName evidence="1">1204_t:CDS:1</fullName>
    </submittedName>
</protein>